<feature type="transmembrane region" description="Helical" evidence="1">
    <location>
        <begin position="20"/>
        <end position="41"/>
    </location>
</feature>
<keyword evidence="1" id="KW-1133">Transmembrane helix</keyword>
<proteinExistence type="predicted"/>
<name>A0A150M8S7_9BACI</name>
<protein>
    <recommendedName>
        <fullName evidence="4">Fimbrial assembly protein</fullName>
    </recommendedName>
</protein>
<dbReference type="EMBL" id="LQYT01000025">
    <property type="protein sequence ID" value="KYD20963.1"/>
    <property type="molecule type" value="Genomic_DNA"/>
</dbReference>
<organism evidence="2 3">
    <name type="scientific">Caldibacillus debilis</name>
    <dbReference type="NCBI Taxonomy" id="301148"/>
    <lineage>
        <taxon>Bacteria</taxon>
        <taxon>Bacillati</taxon>
        <taxon>Bacillota</taxon>
        <taxon>Bacilli</taxon>
        <taxon>Bacillales</taxon>
        <taxon>Bacillaceae</taxon>
        <taxon>Caldibacillus</taxon>
    </lineage>
</organism>
<dbReference type="Proteomes" id="UP000075683">
    <property type="component" value="Unassembled WGS sequence"/>
</dbReference>
<sequence length="196" mass="22111">MIPDINLLPEFERERPKTKLIFLLLVLLWLLLFAGLCLIYWQTKNDNAFLRTAEQNLTMEKAALETKLSQNGQEEGPSLENLVAYAEGLTAPASLLIEHLKELLPENGYLVQYSYDDGQLSVVTDFETLTDLSAYVEKLGASEFFSDVKVNEVSAFRLEEGEEEQTDFAVVPRYEATIQLDVNREALKKSGGEQGE</sequence>
<evidence type="ECO:0000256" key="1">
    <source>
        <dbReference type="SAM" id="Phobius"/>
    </source>
</evidence>
<keyword evidence="1" id="KW-0812">Transmembrane</keyword>
<evidence type="ECO:0000313" key="3">
    <source>
        <dbReference type="Proteomes" id="UP000075683"/>
    </source>
</evidence>
<reference evidence="2 3" key="1">
    <citation type="submission" date="2016-01" db="EMBL/GenBank/DDBJ databases">
        <title>Draft Genome Sequences of Seven Thermophilic Sporeformers Isolated from Foods.</title>
        <authorList>
            <person name="Berendsen E.M."/>
            <person name="Wells-Bennik M.H."/>
            <person name="Krawcyk A.O."/>
            <person name="De Jong A."/>
            <person name="Holsappel S."/>
            <person name="Eijlander R.T."/>
            <person name="Kuipers O.P."/>
        </authorList>
    </citation>
    <scope>NUCLEOTIDE SEQUENCE [LARGE SCALE GENOMIC DNA]</scope>
    <source>
        <strain evidence="2 3">B4135</strain>
    </source>
</reference>
<comment type="caution">
    <text evidence="2">The sequence shown here is derived from an EMBL/GenBank/DDBJ whole genome shotgun (WGS) entry which is preliminary data.</text>
</comment>
<dbReference type="RefSeq" id="WP_061568408.1">
    <property type="nucleotide sequence ID" value="NZ_LQYT01000025.1"/>
</dbReference>
<accession>A0A150M8S7</accession>
<evidence type="ECO:0000313" key="2">
    <source>
        <dbReference type="EMBL" id="KYD20963.1"/>
    </source>
</evidence>
<dbReference type="InterPro" id="IPR007813">
    <property type="entry name" value="PilN"/>
</dbReference>
<dbReference type="AlphaFoldDB" id="A0A150M8S7"/>
<gene>
    <name evidence="2" type="ORF">B4135_0210</name>
</gene>
<keyword evidence="1" id="KW-0472">Membrane</keyword>
<dbReference type="STRING" id="301148.B4135_0210"/>
<evidence type="ECO:0008006" key="4">
    <source>
        <dbReference type="Google" id="ProtNLM"/>
    </source>
</evidence>
<dbReference type="Pfam" id="PF05137">
    <property type="entry name" value="PilN"/>
    <property type="match status" value="1"/>
</dbReference>
<dbReference type="OrthoDB" id="2971140at2"/>